<sequence>MELTGITLVLVSLAFFGSAAAETCRNGTRPASENEREGCDYYCWNAQTSSWDKYFFGDDEPCFYNSGLDGNLVKERTHRLRELSRKEVVDQRRPVVYKYFRYGTTLTYEGTNPKTKKRKKRNVRKRNRKTQKKPKGK</sequence>
<feature type="chain" id="PRO_5004738126" description="Basic tail protein" evidence="4">
    <location>
        <begin position="22"/>
        <end position="137"/>
    </location>
</feature>
<feature type="signal peptide" evidence="4">
    <location>
        <begin position="1"/>
        <end position="21"/>
    </location>
</feature>
<dbReference type="GO" id="GO:0005576">
    <property type="term" value="C:extracellular region"/>
    <property type="evidence" value="ECO:0007669"/>
    <property type="project" value="UniProtKB-SubCell"/>
</dbReference>
<keyword evidence="2" id="KW-0964">Secreted</keyword>
<dbReference type="Pfam" id="PF07771">
    <property type="entry name" value="TSGP1"/>
    <property type="match status" value="1"/>
</dbReference>
<evidence type="ECO:0000313" key="5">
    <source>
        <dbReference type="EMBL" id="JAB76723.1"/>
    </source>
</evidence>
<keyword evidence="4" id="KW-0732">Signal</keyword>
<dbReference type="EMBL" id="GANP01007745">
    <property type="protein sequence ID" value="JAB76723.1"/>
    <property type="molecule type" value="mRNA"/>
</dbReference>
<name>V5HRP8_IXORI</name>
<dbReference type="AlphaFoldDB" id="V5HRP8"/>
<dbReference type="CDD" id="cd23501">
    <property type="entry name" value="TSLPI_Salp14_NTD"/>
    <property type="match status" value="1"/>
</dbReference>
<organism evidence="5">
    <name type="scientific">Ixodes ricinus</name>
    <name type="common">Common tick</name>
    <name type="synonym">Acarus ricinus</name>
    <dbReference type="NCBI Taxonomy" id="34613"/>
    <lineage>
        <taxon>Eukaryota</taxon>
        <taxon>Metazoa</taxon>
        <taxon>Ecdysozoa</taxon>
        <taxon>Arthropoda</taxon>
        <taxon>Chelicerata</taxon>
        <taxon>Arachnida</taxon>
        <taxon>Acari</taxon>
        <taxon>Parasitiformes</taxon>
        <taxon>Ixodida</taxon>
        <taxon>Ixodoidea</taxon>
        <taxon>Ixodidae</taxon>
        <taxon>Ixodinae</taxon>
        <taxon>Ixodes</taxon>
    </lineage>
</organism>
<dbReference type="InterPro" id="IPR011694">
    <property type="entry name" value="Ixonnexin-like"/>
</dbReference>
<feature type="region of interest" description="Disordered" evidence="3">
    <location>
        <begin position="108"/>
        <end position="137"/>
    </location>
</feature>
<evidence type="ECO:0000256" key="3">
    <source>
        <dbReference type="SAM" id="MobiDB-lite"/>
    </source>
</evidence>
<comment type="subcellular location">
    <subcellularLocation>
        <location evidence="1">Secreted</location>
    </subcellularLocation>
</comment>
<evidence type="ECO:0000256" key="4">
    <source>
        <dbReference type="SAM" id="SignalP"/>
    </source>
</evidence>
<reference evidence="5" key="1">
    <citation type="journal article" date="2015" name="Sci. Rep.">
        <title>Tissue- and time-dependent transcription in Ixodes ricinus salivary glands and midguts when blood feeding on the vertebrate host.</title>
        <authorList>
            <person name="Kotsyfakis M."/>
            <person name="Schwarz A."/>
            <person name="Erhart J."/>
            <person name="Ribeiro J.M."/>
        </authorList>
    </citation>
    <scope>NUCLEOTIDE SEQUENCE</scope>
    <source>
        <tissue evidence="5">Salivary gland and midgut</tissue>
    </source>
</reference>
<feature type="compositionally biased region" description="Basic residues" evidence="3">
    <location>
        <begin position="114"/>
        <end position="137"/>
    </location>
</feature>
<proteinExistence type="evidence at transcript level"/>
<accession>V5HRP8</accession>
<evidence type="ECO:0008006" key="6">
    <source>
        <dbReference type="Google" id="ProtNLM"/>
    </source>
</evidence>
<evidence type="ECO:0000256" key="2">
    <source>
        <dbReference type="ARBA" id="ARBA00022525"/>
    </source>
</evidence>
<protein>
    <recommendedName>
        <fullName evidence="6">Basic tail protein</fullName>
    </recommendedName>
</protein>
<evidence type="ECO:0000256" key="1">
    <source>
        <dbReference type="ARBA" id="ARBA00004613"/>
    </source>
</evidence>